<dbReference type="RefSeq" id="WP_076444133.1">
    <property type="nucleotide sequence ID" value="NZ_FTOQ01000001.1"/>
</dbReference>
<comment type="similarity">
    <text evidence="1">Belongs to the pyrroline-5-carboxylate reductase family.</text>
</comment>
<sequence length="264" mass="26599">MSVDQPIGIIGAGALGGAIATALLDRGGCAPEALTLVTRSGRADAFADRGCHVTARASGAARDCPTILLCVPPASLSALDLHAPDALVLSVVAGLGLARIQAITGCRAAIRAMSSPAAARGLAYSPFVMGPGATEADRASAAAFFGACGDTDEIADEAQIDFFTALTGPVPGFVAFWAECLTDWATARGIPEDVALKAVRQLFRASGTILAEEAATPAAQVDAMIDYAGTTAAGMEVLRASPVAREAARALDASAARARSISDD</sequence>
<gene>
    <name evidence="7" type="ORF">SAMN05421759_101216</name>
</gene>
<dbReference type="Pfam" id="PF14748">
    <property type="entry name" value="P5CR_dimer"/>
    <property type="match status" value="1"/>
</dbReference>
<evidence type="ECO:0000256" key="3">
    <source>
        <dbReference type="ARBA" id="ARBA00023002"/>
    </source>
</evidence>
<dbReference type="SUPFAM" id="SSF51735">
    <property type="entry name" value="NAD(P)-binding Rossmann-fold domains"/>
    <property type="match status" value="1"/>
</dbReference>
<dbReference type="SUPFAM" id="SSF48179">
    <property type="entry name" value="6-phosphogluconate dehydrogenase C-terminal domain-like"/>
    <property type="match status" value="1"/>
</dbReference>
<dbReference type="InterPro" id="IPR028939">
    <property type="entry name" value="P5C_Rdtase_cat_N"/>
</dbReference>
<evidence type="ECO:0000256" key="4">
    <source>
        <dbReference type="PIRSR" id="PIRSR000193-1"/>
    </source>
</evidence>
<dbReference type="STRING" id="633194.SAMN05421759_101216"/>
<dbReference type="OrthoDB" id="8418678at2"/>
<dbReference type="AlphaFoldDB" id="A0A1N7JTI5"/>
<name>A0A1N7JTI5_9RHOB</name>
<evidence type="ECO:0000256" key="1">
    <source>
        <dbReference type="ARBA" id="ARBA00005525"/>
    </source>
</evidence>
<dbReference type="InterPro" id="IPR000304">
    <property type="entry name" value="Pyrroline-COOH_reductase"/>
</dbReference>
<dbReference type="Proteomes" id="UP000186684">
    <property type="component" value="Unassembled WGS sequence"/>
</dbReference>
<evidence type="ECO:0000259" key="5">
    <source>
        <dbReference type="Pfam" id="PF03807"/>
    </source>
</evidence>
<dbReference type="Pfam" id="PF03807">
    <property type="entry name" value="F420_oxidored"/>
    <property type="match status" value="1"/>
</dbReference>
<feature type="domain" description="Pyrroline-5-carboxylate reductase catalytic N-terminal" evidence="5">
    <location>
        <begin position="7"/>
        <end position="93"/>
    </location>
</feature>
<protein>
    <submittedName>
        <fullName evidence="7">Pyrroline-5-carboxylate reductase</fullName>
    </submittedName>
</protein>
<feature type="binding site" evidence="4">
    <location>
        <position position="38"/>
    </location>
    <ligand>
        <name>NADP(+)</name>
        <dbReference type="ChEBI" id="CHEBI:58349"/>
    </ligand>
</feature>
<dbReference type="Gene3D" id="1.10.3730.10">
    <property type="entry name" value="ProC C-terminal domain-like"/>
    <property type="match status" value="1"/>
</dbReference>
<dbReference type="PIRSF" id="PIRSF000193">
    <property type="entry name" value="Pyrrol-5-carb_rd"/>
    <property type="match status" value="1"/>
</dbReference>
<evidence type="ECO:0000313" key="7">
    <source>
        <dbReference type="EMBL" id="SIS52658.1"/>
    </source>
</evidence>
<dbReference type="GO" id="GO:0055129">
    <property type="term" value="P:L-proline biosynthetic process"/>
    <property type="evidence" value="ECO:0007669"/>
    <property type="project" value="TreeGrafter"/>
</dbReference>
<evidence type="ECO:0000259" key="6">
    <source>
        <dbReference type="Pfam" id="PF14748"/>
    </source>
</evidence>
<keyword evidence="3" id="KW-0560">Oxidoreductase</keyword>
<organism evidence="7 8">
    <name type="scientific">Roseivivax lentus</name>
    <dbReference type="NCBI Taxonomy" id="633194"/>
    <lineage>
        <taxon>Bacteria</taxon>
        <taxon>Pseudomonadati</taxon>
        <taxon>Pseudomonadota</taxon>
        <taxon>Alphaproteobacteria</taxon>
        <taxon>Rhodobacterales</taxon>
        <taxon>Roseobacteraceae</taxon>
        <taxon>Roseivivax</taxon>
    </lineage>
</organism>
<dbReference type="InterPro" id="IPR029036">
    <property type="entry name" value="P5CR_dimer"/>
</dbReference>
<proteinExistence type="inferred from homology"/>
<feature type="domain" description="Pyrroline-5-carboxylate reductase dimerisation" evidence="6">
    <location>
        <begin position="157"/>
        <end position="260"/>
    </location>
</feature>
<dbReference type="Gene3D" id="3.40.50.720">
    <property type="entry name" value="NAD(P)-binding Rossmann-like Domain"/>
    <property type="match status" value="1"/>
</dbReference>
<keyword evidence="8" id="KW-1185">Reference proteome</keyword>
<reference evidence="8" key="1">
    <citation type="submission" date="2017-01" db="EMBL/GenBank/DDBJ databases">
        <authorList>
            <person name="Varghese N."/>
            <person name="Submissions S."/>
        </authorList>
    </citation>
    <scope>NUCLEOTIDE SEQUENCE [LARGE SCALE GENOMIC DNA]</scope>
    <source>
        <strain evidence="8">DSM 29430</strain>
    </source>
</reference>
<evidence type="ECO:0000256" key="2">
    <source>
        <dbReference type="ARBA" id="ARBA00022857"/>
    </source>
</evidence>
<evidence type="ECO:0000313" key="8">
    <source>
        <dbReference type="Proteomes" id="UP000186684"/>
    </source>
</evidence>
<dbReference type="EMBL" id="FTOQ01000001">
    <property type="protein sequence ID" value="SIS52658.1"/>
    <property type="molecule type" value="Genomic_DNA"/>
</dbReference>
<keyword evidence="2 4" id="KW-0521">NADP</keyword>
<feature type="binding site" evidence="4">
    <location>
        <begin position="10"/>
        <end position="15"/>
    </location>
    <ligand>
        <name>NADP(+)</name>
        <dbReference type="ChEBI" id="CHEBI:58349"/>
    </ligand>
</feature>
<dbReference type="GO" id="GO:0004735">
    <property type="term" value="F:pyrroline-5-carboxylate reductase activity"/>
    <property type="evidence" value="ECO:0007669"/>
    <property type="project" value="InterPro"/>
</dbReference>
<dbReference type="PANTHER" id="PTHR11645">
    <property type="entry name" value="PYRROLINE-5-CARBOXYLATE REDUCTASE"/>
    <property type="match status" value="1"/>
</dbReference>
<accession>A0A1N7JTI5</accession>
<dbReference type="InterPro" id="IPR036291">
    <property type="entry name" value="NAD(P)-bd_dom_sf"/>
</dbReference>
<dbReference type="InterPro" id="IPR008927">
    <property type="entry name" value="6-PGluconate_DH-like_C_sf"/>
</dbReference>
<dbReference type="PANTHER" id="PTHR11645:SF0">
    <property type="entry name" value="PYRROLINE-5-CARBOXYLATE REDUCTASE 3"/>
    <property type="match status" value="1"/>
</dbReference>